<proteinExistence type="predicted"/>
<dbReference type="AlphaFoldDB" id="A0A6C0B7Y5"/>
<feature type="compositionally biased region" description="Basic and acidic residues" evidence="1">
    <location>
        <begin position="135"/>
        <end position="145"/>
    </location>
</feature>
<feature type="compositionally biased region" description="Acidic residues" evidence="1">
    <location>
        <begin position="116"/>
        <end position="131"/>
    </location>
</feature>
<reference evidence="2" key="1">
    <citation type="journal article" date="2020" name="Nature">
        <title>Giant virus diversity and host interactions through global metagenomics.</title>
        <authorList>
            <person name="Schulz F."/>
            <person name="Roux S."/>
            <person name="Paez-Espino D."/>
            <person name="Jungbluth S."/>
            <person name="Walsh D.A."/>
            <person name="Denef V.J."/>
            <person name="McMahon K.D."/>
            <person name="Konstantinidis K.T."/>
            <person name="Eloe-Fadrosh E.A."/>
            <person name="Kyrpides N.C."/>
            <person name="Woyke T."/>
        </authorList>
    </citation>
    <scope>NUCLEOTIDE SEQUENCE</scope>
    <source>
        <strain evidence="2">GVMAG-M-3300010157-4</strain>
    </source>
</reference>
<name>A0A6C0B7Y5_9ZZZZ</name>
<evidence type="ECO:0000313" key="2">
    <source>
        <dbReference type="EMBL" id="QHS87669.1"/>
    </source>
</evidence>
<organism evidence="2">
    <name type="scientific">viral metagenome</name>
    <dbReference type="NCBI Taxonomy" id="1070528"/>
    <lineage>
        <taxon>unclassified sequences</taxon>
        <taxon>metagenomes</taxon>
        <taxon>organismal metagenomes</taxon>
    </lineage>
</organism>
<accession>A0A6C0B7Y5</accession>
<sequence length="214" mass="24146">MPSLILIEKTGKLKSIKMDGLDIPDLCKKCGFKSIEGFSHAHTWAVSFNEIEYKLCLYGKTEGRANSENKYEFPPPMDNTLFFGSCVVINMENDVASDMSVKEFEDIMEHLYGGFEDVDSEEDTESSDDDLGLPKTKDGYVKDDFIVDSDEEDEGNDDDDDEDDIESEEEEIVKPKKKVSAPPKPKTATKPTKKEKAEPVIVECSVELEEEEYL</sequence>
<feature type="compositionally biased region" description="Acidic residues" evidence="1">
    <location>
        <begin position="146"/>
        <end position="171"/>
    </location>
</feature>
<feature type="region of interest" description="Disordered" evidence="1">
    <location>
        <begin position="115"/>
        <end position="199"/>
    </location>
</feature>
<dbReference type="EMBL" id="MN739085">
    <property type="protein sequence ID" value="QHS87669.1"/>
    <property type="molecule type" value="Genomic_DNA"/>
</dbReference>
<evidence type="ECO:0000256" key="1">
    <source>
        <dbReference type="SAM" id="MobiDB-lite"/>
    </source>
</evidence>
<protein>
    <submittedName>
        <fullName evidence="2">Uncharacterized protein</fullName>
    </submittedName>
</protein>